<dbReference type="InterPro" id="IPR050965">
    <property type="entry name" value="UPF0336/Enoyl-CoA_hydratase"/>
</dbReference>
<comment type="caution">
    <text evidence="2">The sequence shown here is derived from an EMBL/GenBank/DDBJ whole genome shotgun (WGS) entry which is preliminary data.</text>
</comment>
<dbReference type="PANTHER" id="PTHR43437:SF3">
    <property type="entry name" value="HYDROXYACYL-THIOESTER DEHYDRATASE TYPE 2, MITOCHONDRIAL"/>
    <property type="match status" value="1"/>
</dbReference>
<dbReference type="CDD" id="cd03449">
    <property type="entry name" value="R_hydratase"/>
    <property type="match status" value="1"/>
</dbReference>
<dbReference type="RefSeq" id="WP_302037874.1">
    <property type="nucleotide sequence ID" value="NZ_JAUKPO010000006.1"/>
</dbReference>
<dbReference type="InterPro" id="IPR002539">
    <property type="entry name" value="MaoC-like_dom"/>
</dbReference>
<protein>
    <submittedName>
        <fullName evidence="2">MaoC family dehydratase</fullName>
    </submittedName>
</protein>
<dbReference type="PANTHER" id="PTHR43437">
    <property type="entry name" value="HYDROXYACYL-THIOESTER DEHYDRATASE TYPE 2, MITOCHONDRIAL-RELATED"/>
    <property type="match status" value="1"/>
</dbReference>
<dbReference type="Pfam" id="PF01575">
    <property type="entry name" value="MaoC_dehydratas"/>
    <property type="match status" value="1"/>
</dbReference>
<dbReference type="InterPro" id="IPR029069">
    <property type="entry name" value="HotDog_dom_sf"/>
</dbReference>
<reference evidence="2" key="1">
    <citation type="submission" date="2023-07" db="EMBL/GenBank/DDBJ databases">
        <title>The genome sequence of Rhodocytophaga aerolata KACC 12507.</title>
        <authorList>
            <person name="Zhang X."/>
        </authorList>
    </citation>
    <scope>NUCLEOTIDE SEQUENCE</scope>
    <source>
        <strain evidence="2">KACC 12507</strain>
    </source>
</reference>
<evidence type="ECO:0000313" key="3">
    <source>
        <dbReference type="Proteomes" id="UP001168528"/>
    </source>
</evidence>
<proteinExistence type="predicted"/>
<sequence length="140" mass="15554">MEQGQTYTHEFTYSQQQVDQFAALTGDNNPLHLDAAYAAKTPFRKPIMHGFLGGSIFSKVLGTLFPGEGSIYLKQTMEFVNPMFVDVPYEAVFIVKEILPNSIALIETLVVDKASRTVLITGEALVRNKKIKRIKATSAE</sequence>
<accession>A0ABT8R8U4</accession>
<name>A0ABT8R8U4_9BACT</name>
<evidence type="ECO:0000259" key="1">
    <source>
        <dbReference type="Pfam" id="PF01575"/>
    </source>
</evidence>
<gene>
    <name evidence="2" type="ORF">Q0590_12450</name>
</gene>
<dbReference type="Proteomes" id="UP001168528">
    <property type="component" value="Unassembled WGS sequence"/>
</dbReference>
<evidence type="ECO:0000313" key="2">
    <source>
        <dbReference type="EMBL" id="MDO1447070.1"/>
    </source>
</evidence>
<dbReference type="Gene3D" id="3.10.129.10">
    <property type="entry name" value="Hotdog Thioesterase"/>
    <property type="match status" value="1"/>
</dbReference>
<dbReference type="EMBL" id="JAUKPO010000006">
    <property type="protein sequence ID" value="MDO1447070.1"/>
    <property type="molecule type" value="Genomic_DNA"/>
</dbReference>
<dbReference type="SUPFAM" id="SSF54637">
    <property type="entry name" value="Thioesterase/thiol ester dehydrase-isomerase"/>
    <property type="match status" value="1"/>
</dbReference>
<keyword evidence="3" id="KW-1185">Reference proteome</keyword>
<organism evidence="2 3">
    <name type="scientific">Rhodocytophaga aerolata</name>
    <dbReference type="NCBI Taxonomy" id="455078"/>
    <lineage>
        <taxon>Bacteria</taxon>
        <taxon>Pseudomonadati</taxon>
        <taxon>Bacteroidota</taxon>
        <taxon>Cytophagia</taxon>
        <taxon>Cytophagales</taxon>
        <taxon>Rhodocytophagaceae</taxon>
        <taxon>Rhodocytophaga</taxon>
    </lineage>
</organism>
<feature type="domain" description="MaoC-like" evidence="1">
    <location>
        <begin position="7"/>
        <end position="86"/>
    </location>
</feature>